<organism evidence="1 2">
    <name type="scientific">Oryza meyeriana var. granulata</name>
    <dbReference type="NCBI Taxonomy" id="110450"/>
    <lineage>
        <taxon>Eukaryota</taxon>
        <taxon>Viridiplantae</taxon>
        <taxon>Streptophyta</taxon>
        <taxon>Embryophyta</taxon>
        <taxon>Tracheophyta</taxon>
        <taxon>Spermatophyta</taxon>
        <taxon>Magnoliopsida</taxon>
        <taxon>Liliopsida</taxon>
        <taxon>Poales</taxon>
        <taxon>Poaceae</taxon>
        <taxon>BOP clade</taxon>
        <taxon>Oryzoideae</taxon>
        <taxon>Oryzeae</taxon>
        <taxon>Oryzinae</taxon>
        <taxon>Oryza</taxon>
        <taxon>Oryza meyeriana</taxon>
    </lineage>
</organism>
<dbReference type="EMBL" id="SPHZ02000003">
    <property type="protein sequence ID" value="KAF0927441.1"/>
    <property type="molecule type" value="Genomic_DNA"/>
</dbReference>
<evidence type="ECO:0000313" key="2">
    <source>
        <dbReference type="Proteomes" id="UP000479710"/>
    </source>
</evidence>
<dbReference type="AlphaFoldDB" id="A0A6G1ES35"/>
<proteinExistence type="predicted"/>
<reference evidence="1 2" key="1">
    <citation type="submission" date="2019-11" db="EMBL/GenBank/DDBJ databases">
        <title>Whole genome sequence of Oryza granulata.</title>
        <authorList>
            <person name="Li W."/>
        </authorList>
    </citation>
    <scope>NUCLEOTIDE SEQUENCE [LARGE SCALE GENOMIC DNA]</scope>
    <source>
        <strain evidence="2">cv. Menghai</strain>
        <tissue evidence="1">Leaf</tissue>
    </source>
</reference>
<name>A0A6G1ES35_9ORYZ</name>
<protein>
    <submittedName>
        <fullName evidence="1">Uncharacterized protein</fullName>
    </submittedName>
</protein>
<comment type="caution">
    <text evidence="1">The sequence shown here is derived from an EMBL/GenBank/DDBJ whole genome shotgun (WGS) entry which is preliminary data.</text>
</comment>
<evidence type="ECO:0000313" key="1">
    <source>
        <dbReference type="EMBL" id="KAF0927441.1"/>
    </source>
</evidence>
<gene>
    <name evidence="1" type="ORF">E2562_033104</name>
</gene>
<keyword evidence="2" id="KW-1185">Reference proteome</keyword>
<sequence>MRESARELHSFQLPEVHNGLVYGCQHLRVFRLLHLLANKLSGRVHHSNVSHLSWVELSNGFVHRFVPMLLATTVDNRGTIRANVRIVAKVHQ</sequence>
<dbReference type="Proteomes" id="UP000479710">
    <property type="component" value="Unassembled WGS sequence"/>
</dbReference>
<accession>A0A6G1ES35</accession>